<sequence>MRYRSPRRVKAGPAAADRASALHYHHSPSTAAPPHSKGLRRVERRLLLRWRLSTAGERERR</sequence>
<evidence type="ECO:0000313" key="3">
    <source>
        <dbReference type="Proteomes" id="UP000314294"/>
    </source>
</evidence>
<evidence type="ECO:0000313" key="2">
    <source>
        <dbReference type="EMBL" id="TNN34030.1"/>
    </source>
</evidence>
<protein>
    <submittedName>
        <fullName evidence="2">Uncharacterized protein</fullName>
    </submittedName>
</protein>
<evidence type="ECO:0000256" key="1">
    <source>
        <dbReference type="SAM" id="MobiDB-lite"/>
    </source>
</evidence>
<reference evidence="2 3" key="1">
    <citation type="submission" date="2019-03" db="EMBL/GenBank/DDBJ databases">
        <title>First draft genome of Liparis tanakae, snailfish: a comprehensive survey of snailfish specific genes.</title>
        <authorList>
            <person name="Kim W."/>
            <person name="Song I."/>
            <person name="Jeong J.-H."/>
            <person name="Kim D."/>
            <person name="Kim S."/>
            <person name="Ryu S."/>
            <person name="Song J.Y."/>
            <person name="Lee S.K."/>
        </authorList>
    </citation>
    <scope>NUCLEOTIDE SEQUENCE [LARGE SCALE GENOMIC DNA]</scope>
    <source>
        <tissue evidence="2">Muscle</tissue>
    </source>
</reference>
<feature type="region of interest" description="Disordered" evidence="1">
    <location>
        <begin position="1"/>
        <end position="40"/>
    </location>
</feature>
<dbReference type="Proteomes" id="UP000314294">
    <property type="component" value="Unassembled WGS sequence"/>
</dbReference>
<dbReference type="AlphaFoldDB" id="A0A4Z2EZJ6"/>
<feature type="compositionally biased region" description="Basic residues" evidence="1">
    <location>
        <begin position="1"/>
        <end position="10"/>
    </location>
</feature>
<dbReference type="EMBL" id="SRLO01002058">
    <property type="protein sequence ID" value="TNN34030.1"/>
    <property type="molecule type" value="Genomic_DNA"/>
</dbReference>
<keyword evidence="3" id="KW-1185">Reference proteome</keyword>
<accession>A0A4Z2EZJ6</accession>
<organism evidence="2 3">
    <name type="scientific">Liparis tanakae</name>
    <name type="common">Tanaka's snailfish</name>
    <dbReference type="NCBI Taxonomy" id="230148"/>
    <lineage>
        <taxon>Eukaryota</taxon>
        <taxon>Metazoa</taxon>
        <taxon>Chordata</taxon>
        <taxon>Craniata</taxon>
        <taxon>Vertebrata</taxon>
        <taxon>Euteleostomi</taxon>
        <taxon>Actinopterygii</taxon>
        <taxon>Neopterygii</taxon>
        <taxon>Teleostei</taxon>
        <taxon>Neoteleostei</taxon>
        <taxon>Acanthomorphata</taxon>
        <taxon>Eupercaria</taxon>
        <taxon>Perciformes</taxon>
        <taxon>Cottioidei</taxon>
        <taxon>Cottales</taxon>
        <taxon>Liparidae</taxon>
        <taxon>Liparis</taxon>
    </lineage>
</organism>
<comment type="caution">
    <text evidence="2">The sequence shown here is derived from an EMBL/GenBank/DDBJ whole genome shotgun (WGS) entry which is preliminary data.</text>
</comment>
<name>A0A4Z2EZJ6_9TELE</name>
<gene>
    <name evidence="2" type="ORF">EYF80_055805</name>
</gene>
<proteinExistence type="predicted"/>